<keyword evidence="7 12" id="KW-0479">Metal-binding</keyword>
<evidence type="ECO:0000256" key="8">
    <source>
        <dbReference type="ARBA" id="ARBA00023004"/>
    </source>
</evidence>
<gene>
    <name evidence="12" type="primary">leuC</name>
    <name evidence="15" type="ORF">JOF53_005832</name>
</gene>
<reference evidence="15 16" key="1">
    <citation type="submission" date="2021-03" db="EMBL/GenBank/DDBJ databases">
        <title>Sequencing the genomes of 1000 actinobacteria strains.</title>
        <authorList>
            <person name="Klenk H.-P."/>
        </authorList>
    </citation>
    <scope>NUCLEOTIDE SEQUENCE [LARGE SCALE GENOMIC DNA]</scope>
    <source>
        <strain evidence="15 16">DSM 44580</strain>
    </source>
</reference>
<keyword evidence="16" id="KW-1185">Reference proteome</keyword>
<keyword evidence="5 12" id="KW-0004">4Fe-4S</keyword>
<feature type="binding site" evidence="12">
    <location>
        <position position="411"/>
    </location>
    <ligand>
        <name>[4Fe-4S] cluster</name>
        <dbReference type="ChEBI" id="CHEBI:49883"/>
    </ligand>
</feature>
<dbReference type="Gene3D" id="3.30.499.10">
    <property type="entry name" value="Aconitase, domain 3"/>
    <property type="match status" value="2"/>
</dbReference>
<dbReference type="GO" id="GO:0047508">
    <property type="term" value="F:(R)-2-methylmalate dehydratase activity"/>
    <property type="evidence" value="ECO:0007669"/>
    <property type="project" value="UniProtKB-EC"/>
</dbReference>
<feature type="binding site" evidence="12">
    <location>
        <position position="408"/>
    </location>
    <ligand>
        <name>[4Fe-4S] cluster</name>
        <dbReference type="ChEBI" id="CHEBI:49883"/>
    </ligand>
</feature>
<dbReference type="GO" id="GO:0003861">
    <property type="term" value="F:3-isopropylmalate dehydratase activity"/>
    <property type="evidence" value="ECO:0007669"/>
    <property type="project" value="UniProtKB-EC"/>
</dbReference>
<dbReference type="InterPro" id="IPR018136">
    <property type="entry name" value="Aconitase_4Fe-4S_BS"/>
</dbReference>
<dbReference type="CDD" id="cd01583">
    <property type="entry name" value="IPMI"/>
    <property type="match status" value="1"/>
</dbReference>
<dbReference type="SUPFAM" id="SSF53732">
    <property type="entry name" value="Aconitase iron-sulfur domain"/>
    <property type="match status" value="1"/>
</dbReference>
<dbReference type="PANTHER" id="PTHR43822">
    <property type="entry name" value="HOMOACONITASE, MITOCHONDRIAL-RELATED"/>
    <property type="match status" value="1"/>
</dbReference>
<comment type="caution">
    <text evidence="15">The sequence shown here is derived from an EMBL/GenBank/DDBJ whole genome shotgun (WGS) entry which is preliminary data.</text>
</comment>
<dbReference type="InterPro" id="IPR036008">
    <property type="entry name" value="Aconitase_4Fe-4S_dom"/>
</dbReference>
<dbReference type="EC" id="4.2.1.33" evidence="12"/>
<keyword evidence="10 12" id="KW-0456">Lyase</keyword>
<dbReference type="PROSITE" id="PS00450">
    <property type="entry name" value="ACONITASE_1"/>
    <property type="match status" value="1"/>
</dbReference>
<dbReference type="PANTHER" id="PTHR43822:SF9">
    <property type="entry name" value="3-ISOPROPYLMALATE DEHYDRATASE"/>
    <property type="match status" value="1"/>
</dbReference>
<keyword evidence="8 12" id="KW-0408">Iron</keyword>
<evidence type="ECO:0000256" key="11">
    <source>
        <dbReference type="ARBA" id="ARBA00023304"/>
    </source>
</evidence>
<proteinExistence type="inferred from homology"/>
<keyword evidence="6 12" id="KW-0028">Amino-acid biosynthesis</keyword>
<accession>A0ABS5AK62</accession>
<dbReference type="InterPro" id="IPR015931">
    <property type="entry name" value="Acnase/IPM_dHydase_lsu_aba_1/3"/>
</dbReference>
<dbReference type="HAMAP" id="MF_01026">
    <property type="entry name" value="LeuC_type1"/>
    <property type="match status" value="1"/>
</dbReference>
<evidence type="ECO:0000256" key="4">
    <source>
        <dbReference type="ARBA" id="ARBA00022430"/>
    </source>
</evidence>
<dbReference type="InterPro" id="IPR033941">
    <property type="entry name" value="IPMI_cat"/>
</dbReference>
<keyword evidence="9 12" id="KW-0411">Iron-sulfur</keyword>
<evidence type="ECO:0000313" key="16">
    <source>
        <dbReference type="Proteomes" id="UP001519363"/>
    </source>
</evidence>
<dbReference type="RefSeq" id="WP_086783169.1">
    <property type="nucleotide sequence ID" value="NZ_JAGIOO010000001.1"/>
</dbReference>
<dbReference type="Pfam" id="PF00330">
    <property type="entry name" value="Aconitase"/>
    <property type="match status" value="1"/>
</dbReference>
<name>A0ABS5AK62_9PSEU</name>
<comment type="subunit">
    <text evidence="12">Heterodimer of LeuC and LeuD.</text>
</comment>
<evidence type="ECO:0000256" key="12">
    <source>
        <dbReference type="HAMAP-Rule" id="MF_01026"/>
    </source>
</evidence>
<evidence type="ECO:0000256" key="13">
    <source>
        <dbReference type="SAM" id="MobiDB-lite"/>
    </source>
</evidence>
<dbReference type="PROSITE" id="PS01244">
    <property type="entry name" value="ACONITASE_2"/>
    <property type="match status" value="1"/>
</dbReference>
<comment type="catalytic activity">
    <reaction evidence="1 12">
        <text>(2R,3S)-3-isopropylmalate = (2S)-2-isopropylmalate</text>
        <dbReference type="Rhea" id="RHEA:32287"/>
        <dbReference type="ChEBI" id="CHEBI:1178"/>
        <dbReference type="ChEBI" id="CHEBI:35121"/>
        <dbReference type="EC" id="4.2.1.33"/>
    </reaction>
</comment>
<evidence type="ECO:0000256" key="3">
    <source>
        <dbReference type="ARBA" id="ARBA00004729"/>
    </source>
</evidence>
<feature type="binding site" evidence="12">
    <location>
        <position position="348"/>
    </location>
    <ligand>
        <name>[4Fe-4S] cluster</name>
        <dbReference type="ChEBI" id="CHEBI:49883"/>
    </ligand>
</feature>
<comment type="function">
    <text evidence="2 12">Catalyzes the isomerization between 2-isopropylmalate and 3-isopropylmalate, via the formation of 2-isopropylmaleate.</text>
</comment>
<evidence type="ECO:0000256" key="5">
    <source>
        <dbReference type="ARBA" id="ARBA00022485"/>
    </source>
</evidence>
<evidence type="ECO:0000259" key="14">
    <source>
        <dbReference type="Pfam" id="PF00330"/>
    </source>
</evidence>
<dbReference type="NCBIfam" id="NF009116">
    <property type="entry name" value="PRK12466.1"/>
    <property type="match status" value="1"/>
</dbReference>
<evidence type="ECO:0000256" key="2">
    <source>
        <dbReference type="ARBA" id="ARBA00002695"/>
    </source>
</evidence>
<evidence type="ECO:0000256" key="1">
    <source>
        <dbReference type="ARBA" id="ARBA00000491"/>
    </source>
</evidence>
<evidence type="ECO:0000256" key="7">
    <source>
        <dbReference type="ARBA" id="ARBA00022723"/>
    </source>
</evidence>
<comment type="pathway">
    <text evidence="3 12">Amino-acid biosynthesis; L-leucine biosynthesis; L-leucine from 3-methyl-2-oxobutanoate: step 2/4.</text>
</comment>
<evidence type="ECO:0000256" key="9">
    <source>
        <dbReference type="ARBA" id="ARBA00023014"/>
    </source>
</evidence>
<dbReference type="NCBIfam" id="NF004016">
    <property type="entry name" value="PRK05478.1"/>
    <property type="match status" value="1"/>
</dbReference>
<keyword evidence="11 12" id="KW-0100">Branched-chain amino acid biosynthesis</keyword>
<dbReference type="InterPro" id="IPR001030">
    <property type="entry name" value="Acoase/IPM_deHydtase_lsu_aba"/>
</dbReference>
<dbReference type="NCBIfam" id="TIGR00170">
    <property type="entry name" value="leuC"/>
    <property type="match status" value="1"/>
</dbReference>
<feature type="region of interest" description="Disordered" evidence="13">
    <location>
        <begin position="417"/>
        <end position="444"/>
    </location>
</feature>
<dbReference type="Proteomes" id="UP001519363">
    <property type="component" value="Unassembled WGS sequence"/>
</dbReference>
<protein>
    <recommendedName>
        <fullName evidence="12">3-isopropylmalate dehydratase large subunit</fullName>
        <ecNumber evidence="12">4.2.1.33</ecNumber>
    </recommendedName>
    <alternativeName>
        <fullName evidence="12">Alpha-IPM isomerase</fullName>
        <shortName evidence="12">IPMI</shortName>
    </alternativeName>
    <alternativeName>
        <fullName evidence="12">Isopropylmalate isomerase</fullName>
    </alternativeName>
</protein>
<sequence>MGRTLAEKVWDAHVVRRGSGAEPDLLYIDLHLVHEVTSPQAFDGLRLAGRPVRRPDLTIATEDHNVPTVDIDKPIADLVSRTQVDTLRKNCAEFGVRLHPMGDLEQGIVHVVGPQLGLTQPGMTVVCGDSHTSTHGAFGALAFGIGTSEVEHVLATQTLPLKPFKTMAITVDGELAPGVTAKDIILAVIAKIGTGGGQGYVLEYRGSAITALSMEARMTVCNMSIEAGARAGMIAPDETTFAYLKGRAHAPEGADWDAAVEYWTSLRTDEDAVFDEEVVLDADQLSPFVTWGTNPGQGLPLSASVPDPEQIADENERTAAEKALAYMGLTAGQPLREIGVDTVFLGSCTNGRIEDLRAAAAVLKGRKVASGVRMLVVPGSMRVRAQAEAEGLHEIFSEAGAEWRQAGCSMCLGMNPDQLKPGERSASTSNRNFEGRQGKGGRTHLVSPLVAAATAVTGHLSAPADLD</sequence>
<feature type="domain" description="Aconitase/3-isopropylmalate dehydratase large subunit alpha/beta/alpha" evidence="14">
    <location>
        <begin position="7"/>
        <end position="458"/>
    </location>
</feature>
<comment type="cofactor">
    <cofactor evidence="12">
        <name>[4Fe-4S] cluster</name>
        <dbReference type="ChEBI" id="CHEBI:49883"/>
    </cofactor>
    <text evidence="12">Binds 1 [4Fe-4S] cluster per subunit.</text>
</comment>
<dbReference type="InterPro" id="IPR004430">
    <property type="entry name" value="3-IsopropMal_deHydase_lsu"/>
</dbReference>
<evidence type="ECO:0000256" key="6">
    <source>
        <dbReference type="ARBA" id="ARBA00022605"/>
    </source>
</evidence>
<dbReference type="InterPro" id="IPR050067">
    <property type="entry name" value="IPM_dehydratase_rel_enz"/>
</dbReference>
<comment type="similarity">
    <text evidence="12">Belongs to the aconitase/IPM isomerase family. LeuC type 1 subfamily.</text>
</comment>
<organism evidence="15 16">
    <name type="scientific">Crossiella equi</name>
    <dbReference type="NCBI Taxonomy" id="130796"/>
    <lineage>
        <taxon>Bacteria</taxon>
        <taxon>Bacillati</taxon>
        <taxon>Actinomycetota</taxon>
        <taxon>Actinomycetes</taxon>
        <taxon>Pseudonocardiales</taxon>
        <taxon>Pseudonocardiaceae</taxon>
        <taxon>Crossiella</taxon>
    </lineage>
</organism>
<evidence type="ECO:0000313" key="15">
    <source>
        <dbReference type="EMBL" id="MBP2476960.1"/>
    </source>
</evidence>
<dbReference type="EMBL" id="JAGIOO010000001">
    <property type="protein sequence ID" value="MBP2476960.1"/>
    <property type="molecule type" value="Genomic_DNA"/>
</dbReference>
<dbReference type="PRINTS" id="PR00415">
    <property type="entry name" value="ACONITASE"/>
</dbReference>
<keyword evidence="4 12" id="KW-0432">Leucine biosynthesis</keyword>
<evidence type="ECO:0000256" key="10">
    <source>
        <dbReference type="ARBA" id="ARBA00023239"/>
    </source>
</evidence>